<dbReference type="GO" id="GO:0080120">
    <property type="term" value="P:CAAX-box protein maturation"/>
    <property type="evidence" value="ECO:0007669"/>
    <property type="project" value="UniProtKB-ARBA"/>
</dbReference>
<evidence type="ECO:0000256" key="2">
    <source>
        <dbReference type="SAM" id="Phobius"/>
    </source>
</evidence>
<reference evidence="4 5" key="1">
    <citation type="submission" date="2018-03" db="EMBL/GenBank/DDBJ databases">
        <title>Lachnoclostridium SNUG30386 gen.nov., sp.nov., isolated from human faeces.</title>
        <authorList>
            <person name="Seo B."/>
            <person name="Jeon K."/>
            <person name="Ko G."/>
        </authorList>
    </citation>
    <scope>NUCLEOTIDE SEQUENCE [LARGE SCALE GENOMIC DNA]</scope>
    <source>
        <strain evidence="4 5">SNUG30386</strain>
    </source>
</reference>
<keyword evidence="4" id="KW-0482">Metalloprotease</keyword>
<evidence type="ECO:0000313" key="5">
    <source>
        <dbReference type="Proteomes" id="UP000241048"/>
    </source>
</evidence>
<gene>
    <name evidence="4" type="ORF">C7U56_11485</name>
</gene>
<sequence>MKGLNDEGEKMGEGNWNESDLWQREAEENGLQTEPELQNAVQSPKQIRKNCRREVRRVCNVLGWALAFFSVMTVLVSILLEVAGNVWADGGVISTFLNRMVNAAWYEDGGSTLVIYALVLPFVFLILRLVPEERAEKMKISFLQFCMFFILAQGFGTIFNLLGNAINDAVAASSGGDASAMNPVNEMLDSLSPVMILYVGFLGPIIEEYIFRWKLLNRLRRFGDKAAITYTALMFGLMHGNVTQFLYAAVIGVVLGYVAVKTGRMRYNCLLHILINSWSLVIAMLGTQDTLLPLFITFLMTGFMGCTIIGAFVLLIFNFRKIRLSDGALQEGVKFRNICGAMYGNLGTVAFILVSLITMAFFLSR</sequence>
<dbReference type="InterPro" id="IPR052710">
    <property type="entry name" value="CAAX_protease"/>
</dbReference>
<proteinExistence type="predicted"/>
<dbReference type="Pfam" id="PF02517">
    <property type="entry name" value="Rce1-like"/>
    <property type="match status" value="1"/>
</dbReference>
<dbReference type="Proteomes" id="UP000241048">
    <property type="component" value="Unassembled WGS sequence"/>
</dbReference>
<keyword evidence="2" id="KW-1133">Transmembrane helix</keyword>
<keyword evidence="4" id="KW-0645">Protease</keyword>
<feature type="transmembrane region" description="Helical" evidence="2">
    <location>
        <begin position="338"/>
        <end position="363"/>
    </location>
</feature>
<evidence type="ECO:0000313" key="4">
    <source>
        <dbReference type="EMBL" id="PST36416.1"/>
    </source>
</evidence>
<comment type="caution">
    <text evidence="4">The sequence shown here is derived from an EMBL/GenBank/DDBJ whole genome shotgun (WGS) entry which is preliminary data.</text>
</comment>
<feature type="transmembrane region" description="Helical" evidence="2">
    <location>
        <begin position="244"/>
        <end position="260"/>
    </location>
</feature>
<protein>
    <submittedName>
        <fullName evidence="4">CPBP family intramembrane metalloprotease domain-containing protein</fullName>
    </submittedName>
</protein>
<dbReference type="InterPro" id="IPR003675">
    <property type="entry name" value="Rce1/LyrA-like_dom"/>
</dbReference>
<dbReference type="GO" id="GO:0004175">
    <property type="term" value="F:endopeptidase activity"/>
    <property type="evidence" value="ECO:0007669"/>
    <property type="project" value="UniProtKB-ARBA"/>
</dbReference>
<accession>A0A2T3FMB1</accession>
<dbReference type="PANTHER" id="PTHR36435:SF1">
    <property type="entry name" value="CAAX AMINO TERMINAL PROTEASE FAMILY PROTEIN"/>
    <property type="match status" value="1"/>
</dbReference>
<feature type="compositionally biased region" description="Basic and acidic residues" evidence="1">
    <location>
        <begin position="1"/>
        <end position="12"/>
    </location>
</feature>
<keyword evidence="2" id="KW-0812">Transmembrane</keyword>
<dbReference type="AlphaFoldDB" id="A0A2T3FMB1"/>
<feature type="transmembrane region" description="Helical" evidence="2">
    <location>
        <begin position="291"/>
        <end position="317"/>
    </location>
</feature>
<feature type="transmembrane region" description="Helical" evidence="2">
    <location>
        <begin position="191"/>
        <end position="210"/>
    </location>
</feature>
<keyword evidence="2" id="KW-0472">Membrane</keyword>
<feature type="transmembrane region" description="Helical" evidence="2">
    <location>
        <begin position="113"/>
        <end position="130"/>
    </location>
</feature>
<organism evidence="4 5">
    <name type="scientific">Clostridium fessum</name>
    <dbReference type="NCBI Taxonomy" id="2126740"/>
    <lineage>
        <taxon>Bacteria</taxon>
        <taxon>Bacillati</taxon>
        <taxon>Bacillota</taxon>
        <taxon>Clostridia</taxon>
        <taxon>Eubacteriales</taxon>
        <taxon>Clostridiaceae</taxon>
        <taxon>Clostridium</taxon>
    </lineage>
</organism>
<keyword evidence="5" id="KW-1185">Reference proteome</keyword>
<feature type="domain" description="CAAX prenyl protease 2/Lysostaphin resistance protein A-like" evidence="3">
    <location>
        <begin position="192"/>
        <end position="277"/>
    </location>
</feature>
<dbReference type="EMBL" id="PYLO01000004">
    <property type="protein sequence ID" value="PST36416.1"/>
    <property type="molecule type" value="Genomic_DNA"/>
</dbReference>
<evidence type="ECO:0000256" key="1">
    <source>
        <dbReference type="SAM" id="MobiDB-lite"/>
    </source>
</evidence>
<name>A0A2T3FMB1_9CLOT</name>
<keyword evidence="4" id="KW-0378">Hydrolase</keyword>
<feature type="transmembrane region" description="Helical" evidence="2">
    <location>
        <begin position="58"/>
        <end position="80"/>
    </location>
</feature>
<evidence type="ECO:0000259" key="3">
    <source>
        <dbReference type="Pfam" id="PF02517"/>
    </source>
</evidence>
<feature type="region of interest" description="Disordered" evidence="1">
    <location>
        <begin position="1"/>
        <end position="28"/>
    </location>
</feature>
<dbReference type="GO" id="GO:0008237">
    <property type="term" value="F:metallopeptidase activity"/>
    <property type="evidence" value="ECO:0007669"/>
    <property type="project" value="UniProtKB-KW"/>
</dbReference>
<dbReference type="PANTHER" id="PTHR36435">
    <property type="entry name" value="SLR1288 PROTEIN"/>
    <property type="match status" value="1"/>
</dbReference>
<dbReference type="GO" id="GO:0006508">
    <property type="term" value="P:proteolysis"/>
    <property type="evidence" value="ECO:0007669"/>
    <property type="project" value="UniProtKB-KW"/>
</dbReference>
<feature type="transmembrane region" description="Helical" evidence="2">
    <location>
        <begin position="142"/>
        <end position="162"/>
    </location>
</feature>